<evidence type="ECO:0000256" key="2">
    <source>
        <dbReference type="ARBA" id="ARBA00022730"/>
    </source>
</evidence>
<dbReference type="SUPFAM" id="SSF55653">
    <property type="entry name" value="Ribosomal protein L9 C-domain"/>
    <property type="match status" value="1"/>
</dbReference>
<dbReference type="PROSITE" id="PS00651">
    <property type="entry name" value="RIBOSOMAL_L9"/>
    <property type="match status" value="1"/>
</dbReference>
<dbReference type="Proteomes" id="UP000185062">
    <property type="component" value="Unassembled WGS sequence"/>
</dbReference>
<evidence type="ECO:0000313" key="9">
    <source>
        <dbReference type="EMBL" id="SIO32348.1"/>
    </source>
</evidence>
<evidence type="ECO:0000256" key="6">
    <source>
        <dbReference type="ARBA" id="ARBA00035292"/>
    </source>
</evidence>
<gene>
    <name evidence="7" type="primary">rplI</name>
    <name evidence="9" type="ORF">SAMN02743940_1872</name>
</gene>
<evidence type="ECO:0000256" key="7">
    <source>
        <dbReference type="HAMAP-Rule" id="MF_00503"/>
    </source>
</evidence>
<dbReference type="HAMAP" id="MF_00503">
    <property type="entry name" value="Ribosomal_bL9"/>
    <property type="match status" value="1"/>
</dbReference>
<dbReference type="Pfam" id="PF01281">
    <property type="entry name" value="Ribosomal_L9_N"/>
    <property type="match status" value="1"/>
</dbReference>
<keyword evidence="3 7" id="KW-0694">RNA-binding</keyword>
<dbReference type="InterPro" id="IPR020069">
    <property type="entry name" value="Ribosomal_bL9_C"/>
</dbReference>
<dbReference type="InterPro" id="IPR000244">
    <property type="entry name" value="Ribosomal_bL9"/>
</dbReference>
<dbReference type="STRING" id="44575.SAMN05216419_103511"/>
<dbReference type="EMBL" id="FSRO01000001">
    <property type="protein sequence ID" value="SIO32348.1"/>
    <property type="molecule type" value="Genomic_DNA"/>
</dbReference>
<dbReference type="NCBIfam" id="TIGR00158">
    <property type="entry name" value="L9"/>
    <property type="match status" value="1"/>
</dbReference>
<keyword evidence="4 7" id="KW-0689">Ribosomal protein</keyword>
<name>A0A1N6IJY0_9PROT</name>
<dbReference type="AlphaFoldDB" id="A0A1N6IJY0"/>
<dbReference type="GO" id="GO:0005840">
    <property type="term" value="C:ribosome"/>
    <property type="evidence" value="ECO:0007669"/>
    <property type="project" value="UniProtKB-KW"/>
</dbReference>
<evidence type="ECO:0000259" key="8">
    <source>
        <dbReference type="PROSITE" id="PS00651"/>
    </source>
</evidence>
<dbReference type="eggNOG" id="COG0359">
    <property type="taxonomic scope" value="Bacteria"/>
</dbReference>
<protein>
    <recommendedName>
        <fullName evidence="6 7">Large ribosomal subunit protein bL9</fullName>
    </recommendedName>
</protein>
<dbReference type="GO" id="GO:0003735">
    <property type="term" value="F:structural constituent of ribosome"/>
    <property type="evidence" value="ECO:0007669"/>
    <property type="project" value="InterPro"/>
</dbReference>
<dbReference type="InterPro" id="IPR036791">
    <property type="entry name" value="Ribosomal_bL9_C_sf"/>
</dbReference>
<dbReference type="InterPro" id="IPR020070">
    <property type="entry name" value="Ribosomal_bL9_N"/>
</dbReference>
<dbReference type="GO" id="GO:0019843">
    <property type="term" value="F:rRNA binding"/>
    <property type="evidence" value="ECO:0007669"/>
    <property type="project" value="UniProtKB-UniRule"/>
</dbReference>
<evidence type="ECO:0000256" key="4">
    <source>
        <dbReference type="ARBA" id="ARBA00022980"/>
    </source>
</evidence>
<comment type="function">
    <text evidence="7">Binds to the 23S rRNA.</text>
</comment>
<keyword evidence="5 7" id="KW-0687">Ribonucleoprotein</keyword>
<proteinExistence type="inferred from homology"/>
<dbReference type="Gene3D" id="3.40.5.10">
    <property type="entry name" value="Ribosomal protein L9, N-terminal domain"/>
    <property type="match status" value="1"/>
</dbReference>
<dbReference type="GO" id="GO:0006412">
    <property type="term" value="P:translation"/>
    <property type="evidence" value="ECO:0007669"/>
    <property type="project" value="UniProtKB-UniRule"/>
</dbReference>
<evidence type="ECO:0000256" key="3">
    <source>
        <dbReference type="ARBA" id="ARBA00022884"/>
    </source>
</evidence>
<dbReference type="Pfam" id="PF03948">
    <property type="entry name" value="Ribosomal_L9_C"/>
    <property type="match status" value="1"/>
</dbReference>
<keyword evidence="2 7" id="KW-0699">rRNA-binding</keyword>
<dbReference type="Gene3D" id="3.10.430.100">
    <property type="entry name" value="Ribosomal protein L9, C-terminal domain"/>
    <property type="match status" value="1"/>
</dbReference>
<dbReference type="PANTHER" id="PTHR21368">
    <property type="entry name" value="50S RIBOSOMAL PROTEIN L9"/>
    <property type="match status" value="1"/>
</dbReference>
<evidence type="ECO:0000256" key="5">
    <source>
        <dbReference type="ARBA" id="ARBA00023274"/>
    </source>
</evidence>
<dbReference type="InterPro" id="IPR009027">
    <property type="entry name" value="Ribosomal_bL9/RNase_H1_N"/>
</dbReference>
<accession>A0A1N6IJY0</accession>
<reference evidence="9 10" key="1">
    <citation type="submission" date="2016-12" db="EMBL/GenBank/DDBJ databases">
        <authorList>
            <person name="Song W.-J."/>
            <person name="Kurnit D.M."/>
        </authorList>
    </citation>
    <scope>NUCLEOTIDE SEQUENCE [LARGE SCALE GENOMIC DNA]</scope>
    <source>
        <strain evidence="9 10">ATCC 49181</strain>
    </source>
</reference>
<dbReference type="InterPro" id="IPR036935">
    <property type="entry name" value="Ribosomal_bL9_N_sf"/>
</dbReference>
<comment type="similarity">
    <text evidence="1 7">Belongs to the bacterial ribosomal protein bL9 family.</text>
</comment>
<keyword evidence="10" id="KW-1185">Reference proteome</keyword>
<evidence type="ECO:0000313" key="10">
    <source>
        <dbReference type="Proteomes" id="UP000185062"/>
    </source>
</evidence>
<dbReference type="GO" id="GO:1990904">
    <property type="term" value="C:ribonucleoprotein complex"/>
    <property type="evidence" value="ECO:0007669"/>
    <property type="project" value="UniProtKB-KW"/>
</dbReference>
<dbReference type="InterPro" id="IPR020594">
    <property type="entry name" value="Ribosomal_bL9_bac/chp"/>
</dbReference>
<dbReference type="RefSeq" id="WP_028462078.1">
    <property type="nucleotide sequence ID" value="NZ_FSRO01000001.1"/>
</dbReference>
<evidence type="ECO:0000256" key="1">
    <source>
        <dbReference type="ARBA" id="ARBA00010605"/>
    </source>
</evidence>
<organism evidence="9 10">
    <name type="scientific">Nitrosomonas cryotolerans ATCC 49181</name>
    <dbReference type="NCBI Taxonomy" id="1131553"/>
    <lineage>
        <taxon>Bacteria</taxon>
        <taxon>Pseudomonadati</taxon>
        <taxon>Pseudomonadota</taxon>
        <taxon>Betaproteobacteria</taxon>
        <taxon>Nitrosomonadales</taxon>
        <taxon>Nitrosomonadaceae</taxon>
        <taxon>Nitrosomonas</taxon>
    </lineage>
</organism>
<dbReference type="SUPFAM" id="SSF55658">
    <property type="entry name" value="L9 N-domain-like"/>
    <property type="match status" value="1"/>
</dbReference>
<feature type="domain" description="Ribosomal protein L9" evidence="8">
    <location>
        <begin position="13"/>
        <end position="40"/>
    </location>
</feature>
<sequence>MQIILMEKVLKLGQLGDIVNVKSGYARNFLIPQGKAKRATEAVIAEFKLKRVELEKNQAVALTAAQALAEKLDGLLVQITQKTGGDGKLFGSVTNGNIAEALEAQGFSIDKSMIRMPQGQLKQVGDYSLTIALYSDVSAHITVSVLGEATL</sequence>